<accession>A0A0Q3P3Y2</accession>
<organism evidence="2 3">
    <name type="scientific">Amazona aestiva</name>
    <name type="common">Blue-fronted Amazon parrot</name>
    <dbReference type="NCBI Taxonomy" id="12930"/>
    <lineage>
        <taxon>Eukaryota</taxon>
        <taxon>Metazoa</taxon>
        <taxon>Chordata</taxon>
        <taxon>Craniata</taxon>
        <taxon>Vertebrata</taxon>
        <taxon>Euteleostomi</taxon>
        <taxon>Archelosauria</taxon>
        <taxon>Archosauria</taxon>
        <taxon>Dinosauria</taxon>
        <taxon>Saurischia</taxon>
        <taxon>Theropoda</taxon>
        <taxon>Coelurosauria</taxon>
        <taxon>Aves</taxon>
        <taxon>Neognathae</taxon>
        <taxon>Neoaves</taxon>
        <taxon>Telluraves</taxon>
        <taxon>Australaves</taxon>
        <taxon>Psittaciformes</taxon>
        <taxon>Psittacidae</taxon>
        <taxon>Amazona</taxon>
    </lineage>
</organism>
<protein>
    <submittedName>
        <fullName evidence="2">Uncharacterized protein</fullName>
    </submittedName>
</protein>
<dbReference type="Proteomes" id="UP000051836">
    <property type="component" value="Unassembled WGS sequence"/>
</dbReference>
<dbReference type="OrthoDB" id="10252171at2759"/>
<dbReference type="AlphaFoldDB" id="A0A0Q3P3Y2"/>
<evidence type="ECO:0000313" key="3">
    <source>
        <dbReference type="Proteomes" id="UP000051836"/>
    </source>
</evidence>
<feature type="region of interest" description="Disordered" evidence="1">
    <location>
        <begin position="1"/>
        <end position="32"/>
    </location>
</feature>
<keyword evidence="3" id="KW-1185">Reference proteome</keyword>
<gene>
    <name evidence="2" type="ORF">AAES_148625</name>
</gene>
<dbReference type="EMBL" id="LMAW01002956">
    <property type="protein sequence ID" value="KQK75259.1"/>
    <property type="molecule type" value="Genomic_DNA"/>
</dbReference>
<comment type="caution">
    <text evidence="2">The sequence shown here is derived from an EMBL/GenBank/DDBJ whole genome shotgun (WGS) entry which is preliminary data.</text>
</comment>
<reference evidence="2 3" key="1">
    <citation type="submission" date="2015-10" db="EMBL/GenBank/DDBJ databases">
        <authorList>
            <person name="Gilbert D.G."/>
        </authorList>
    </citation>
    <scope>NUCLEOTIDE SEQUENCE [LARGE SCALE GENOMIC DNA]</scope>
    <source>
        <strain evidence="2">FVVF132</strain>
    </source>
</reference>
<sequence>MPGTSEAGHGKTAATPGQGAPDPWRSISPADGIVVPLQPNGTRVPMEIAMLKKGNVFVNSVTMLGGGYATPKPKQRLPFHTEAATSADLNWRTGTRVRLEGSPGNRRGLRKRG</sequence>
<proteinExistence type="predicted"/>
<evidence type="ECO:0000313" key="2">
    <source>
        <dbReference type="EMBL" id="KQK75259.1"/>
    </source>
</evidence>
<name>A0A0Q3P3Y2_AMAAE</name>
<evidence type="ECO:0000256" key="1">
    <source>
        <dbReference type="SAM" id="MobiDB-lite"/>
    </source>
</evidence>